<name>A0A3D9HW12_9PROT</name>
<dbReference type="Gene3D" id="1.10.3730.20">
    <property type="match status" value="1"/>
</dbReference>
<feature type="transmembrane region" description="Helical" evidence="6">
    <location>
        <begin position="227"/>
        <end position="248"/>
    </location>
</feature>
<evidence type="ECO:0000313" key="9">
    <source>
        <dbReference type="Proteomes" id="UP000256845"/>
    </source>
</evidence>
<feature type="transmembrane region" description="Helical" evidence="6">
    <location>
        <begin position="20"/>
        <end position="38"/>
    </location>
</feature>
<accession>A0A3D9HW12</accession>
<keyword evidence="4 6" id="KW-1133">Transmembrane helix</keyword>
<gene>
    <name evidence="8" type="ORF">DFP90_101449</name>
</gene>
<feature type="transmembrane region" description="Helical" evidence="6">
    <location>
        <begin position="107"/>
        <end position="128"/>
    </location>
</feature>
<dbReference type="PANTHER" id="PTHR32322">
    <property type="entry name" value="INNER MEMBRANE TRANSPORTER"/>
    <property type="match status" value="1"/>
</dbReference>
<keyword evidence="5 6" id="KW-0472">Membrane</keyword>
<feature type="transmembrane region" description="Helical" evidence="6">
    <location>
        <begin position="285"/>
        <end position="302"/>
    </location>
</feature>
<feature type="transmembrane region" description="Helical" evidence="6">
    <location>
        <begin position="260"/>
        <end position="279"/>
    </location>
</feature>
<feature type="transmembrane region" description="Helical" evidence="6">
    <location>
        <begin position="140"/>
        <end position="160"/>
    </location>
</feature>
<dbReference type="InterPro" id="IPR050638">
    <property type="entry name" value="AA-Vitamin_Transporters"/>
</dbReference>
<feature type="domain" description="EamA" evidence="7">
    <location>
        <begin position="17"/>
        <end position="151"/>
    </location>
</feature>
<evidence type="ECO:0000313" key="8">
    <source>
        <dbReference type="EMBL" id="RED53657.1"/>
    </source>
</evidence>
<feature type="transmembrane region" description="Helical" evidence="6">
    <location>
        <begin position="81"/>
        <end position="101"/>
    </location>
</feature>
<evidence type="ECO:0000256" key="1">
    <source>
        <dbReference type="ARBA" id="ARBA00004141"/>
    </source>
</evidence>
<evidence type="ECO:0000259" key="7">
    <source>
        <dbReference type="Pfam" id="PF00892"/>
    </source>
</evidence>
<evidence type="ECO:0000256" key="3">
    <source>
        <dbReference type="ARBA" id="ARBA00022692"/>
    </source>
</evidence>
<proteinExistence type="inferred from homology"/>
<sequence>MTDITRNTDREQSDQRLGQLLLFILPILMCSNMLAAKVGTDIIPPIAMAFWRWTIAFALMCLIAGRPIWQARHQILKEWKDLTILGALGMGICGAFVYLGAASTTATNIGLIYSASPVLIILLSRFFYGERMFGRQVAGVALGLAGVMIIIAKGSLQILAELQFTAGDLWIVAATTGWAVYSILLRHRPTELGLRTRFSGTILFGMLCLLPFTIWEGITIGTADLTWKTVLLISFVACLSSVAAYMMYAKVQLLLGASKAGLVLYLAPLYNSVLAYLLLGEKFEPHHIAGAALILPGLWLATKSPSKRK</sequence>
<dbReference type="RefSeq" id="WP_115934777.1">
    <property type="nucleotide sequence ID" value="NZ_QRDW01000001.1"/>
</dbReference>
<evidence type="ECO:0000256" key="5">
    <source>
        <dbReference type="ARBA" id="ARBA00023136"/>
    </source>
</evidence>
<evidence type="ECO:0000256" key="4">
    <source>
        <dbReference type="ARBA" id="ARBA00022989"/>
    </source>
</evidence>
<protein>
    <submittedName>
        <fullName evidence="8">Drug/metabolite transporter (DMT)-like permease</fullName>
    </submittedName>
</protein>
<feature type="transmembrane region" description="Helical" evidence="6">
    <location>
        <begin position="197"/>
        <end position="215"/>
    </location>
</feature>
<evidence type="ECO:0000256" key="2">
    <source>
        <dbReference type="ARBA" id="ARBA00007362"/>
    </source>
</evidence>
<feature type="transmembrane region" description="Helical" evidence="6">
    <location>
        <begin position="50"/>
        <end position="69"/>
    </location>
</feature>
<keyword evidence="9" id="KW-1185">Reference proteome</keyword>
<keyword evidence="3 6" id="KW-0812">Transmembrane</keyword>
<dbReference type="AlphaFoldDB" id="A0A3D9HW12"/>
<dbReference type="InterPro" id="IPR037185">
    <property type="entry name" value="EmrE-like"/>
</dbReference>
<dbReference type="Pfam" id="PF00892">
    <property type="entry name" value="EamA"/>
    <property type="match status" value="2"/>
</dbReference>
<dbReference type="SUPFAM" id="SSF103481">
    <property type="entry name" value="Multidrug resistance efflux transporter EmrE"/>
    <property type="match status" value="2"/>
</dbReference>
<reference evidence="8 9" key="1">
    <citation type="submission" date="2018-07" db="EMBL/GenBank/DDBJ databases">
        <title>Genomic Encyclopedia of Type Strains, Phase III (KMG-III): the genomes of soil and plant-associated and newly described type strains.</title>
        <authorList>
            <person name="Whitman W."/>
        </authorList>
    </citation>
    <scope>NUCLEOTIDE SEQUENCE [LARGE SCALE GENOMIC DNA]</scope>
    <source>
        <strain evidence="8 9">CECT 8488</strain>
    </source>
</reference>
<feature type="domain" description="EamA" evidence="7">
    <location>
        <begin position="166"/>
        <end position="301"/>
    </location>
</feature>
<evidence type="ECO:0000256" key="6">
    <source>
        <dbReference type="SAM" id="Phobius"/>
    </source>
</evidence>
<dbReference type="EMBL" id="QRDW01000001">
    <property type="protein sequence ID" value="RED53657.1"/>
    <property type="molecule type" value="Genomic_DNA"/>
</dbReference>
<comment type="subcellular location">
    <subcellularLocation>
        <location evidence="1">Membrane</location>
        <topology evidence="1">Multi-pass membrane protein</topology>
    </subcellularLocation>
</comment>
<organism evidence="8 9">
    <name type="scientific">Aestuariispira insulae</name>
    <dbReference type="NCBI Taxonomy" id="1461337"/>
    <lineage>
        <taxon>Bacteria</taxon>
        <taxon>Pseudomonadati</taxon>
        <taxon>Pseudomonadota</taxon>
        <taxon>Alphaproteobacteria</taxon>
        <taxon>Rhodospirillales</taxon>
        <taxon>Kiloniellaceae</taxon>
        <taxon>Aestuariispira</taxon>
    </lineage>
</organism>
<feature type="transmembrane region" description="Helical" evidence="6">
    <location>
        <begin position="166"/>
        <end position="185"/>
    </location>
</feature>
<dbReference type="OrthoDB" id="9806889at2"/>
<dbReference type="InterPro" id="IPR000620">
    <property type="entry name" value="EamA_dom"/>
</dbReference>
<comment type="caution">
    <text evidence="8">The sequence shown here is derived from an EMBL/GenBank/DDBJ whole genome shotgun (WGS) entry which is preliminary data.</text>
</comment>
<dbReference type="PANTHER" id="PTHR32322:SF2">
    <property type="entry name" value="EAMA DOMAIN-CONTAINING PROTEIN"/>
    <property type="match status" value="1"/>
</dbReference>
<dbReference type="GO" id="GO:0016020">
    <property type="term" value="C:membrane"/>
    <property type="evidence" value="ECO:0007669"/>
    <property type="project" value="UniProtKB-SubCell"/>
</dbReference>
<dbReference type="Proteomes" id="UP000256845">
    <property type="component" value="Unassembled WGS sequence"/>
</dbReference>
<comment type="similarity">
    <text evidence="2">Belongs to the EamA transporter family.</text>
</comment>